<evidence type="ECO:0000313" key="7">
    <source>
        <dbReference type="EMBL" id="EFQ31469.1"/>
    </source>
</evidence>
<dbReference type="GO" id="GO:0003677">
    <property type="term" value="F:DNA binding"/>
    <property type="evidence" value="ECO:0007669"/>
    <property type="project" value="UniProtKB-KW"/>
</dbReference>
<evidence type="ECO:0000313" key="8">
    <source>
        <dbReference type="Proteomes" id="UP000008782"/>
    </source>
</evidence>
<dbReference type="InterPro" id="IPR001138">
    <property type="entry name" value="Zn2Cys6_DnaBD"/>
</dbReference>
<dbReference type="GO" id="GO:0008270">
    <property type="term" value="F:zinc ion binding"/>
    <property type="evidence" value="ECO:0007669"/>
    <property type="project" value="InterPro"/>
</dbReference>
<dbReference type="AlphaFoldDB" id="E3QKT1"/>
<comment type="subcellular location">
    <subcellularLocation>
        <location evidence="1">Nucleus</location>
    </subcellularLocation>
</comment>
<dbReference type="STRING" id="645133.E3QKT1"/>
<dbReference type="Pfam" id="PF00172">
    <property type="entry name" value="Zn_clus"/>
    <property type="match status" value="1"/>
</dbReference>
<dbReference type="GeneID" id="24411978"/>
<dbReference type="PANTHER" id="PTHR46910">
    <property type="entry name" value="TRANSCRIPTION FACTOR PDR1"/>
    <property type="match status" value="1"/>
</dbReference>
<dbReference type="InterPro" id="IPR036864">
    <property type="entry name" value="Zn2-C6_fun-type_DNA-bd_sf"/>
</dbReference>
<evidence type="ECO:0000259" key="6">
    <source>
        <dbReference type="PROSITE" id="PS50048"/>
    </source>
</evidence>
<feature type="compositionally biased region" description="Low complexity" evidence="5">
    <location>
        <begin position="422"/>
        <end position="444"/>
    </location>
</feature>
<dbReference type="eggNOG" id="ENOG502S7RA">
    <property type="taxonomic scope" value="Eukaryota"/>
</dbReference>
<protein>
    <recommendedName>
        <fullName evidence="6">Zn(2)-C6 fungal-type domain-containing protein</fullName>
    </recommendedName>
</protein>
<keyword evidence="2" id="KW-0479">Metal-binding</keyword>
<dbReference type="VEuPathDB" id="FungiDB:GLRG_06613"/>
<organism evidence="8">
    <name type="scientific">Colletotrichum graminicola (strain M1.001 / M2 / FGSC 10212)</name>
    <name type="common">Maize anthracnose fungus</name>
    <name type="synonym">Glomerella graminicola</name>
    <dbReference type="NCBI Taxonomy" id="645133"/>
    <lineage>
        <taxon>Eukaryota</taxon>
        <taxon>Fungi</taxon>
        <taxon>Dikarya</taxon>
        <taxon>Ascomycota</taxon>
        <taxon>Pezizomycotina</taxon>
        <taxon>Sordariomycetes</taxon>
        <taxon>Hypocreomycetidae</taxon>
        <taxon>Glomerellales</taxon>
        <taxon>Glomerellaceae</taxon>
        <taxon>Colletotrichum</taxon>
        <taxon>Colletotrichum graminicola species complex</taxon>
    </lineage>
</organism>
<dbReference type="PROSITE" id="PS50048">
    <property type="entry name" value="ZN2_CY6_FUNGAL_2"/>
    <property type="match status" value="1"/>
</dbReference>
<dbReference type="Gene3D" id="4.10.240.10">
    <property type="entry name" value="Zn(2)-C6 fungal-type DNA-binding domain"/>
    <property type="match status" value="1"/>
</dbReference>
<dbReference type="GO" id="GO:0000981">
    <property type="term" value="F:DNA-binding transcription factor activity, RNA polymerase II-specific"/>
    <property type="evidence" value="ECO:0007669"/>
    <property type="project" value="InterPro"/>
</dbReference>
<dbReference type="SMART" id="SM00066">
    <property type="entry name" value="GAL4"/>
    <property type="match status" value="1"/>
</dbReference>
<sequence length="498" mass="51853">MVSPSYYSDGRRYSRLDPTYSYPERQQRRSHSSEARTSSTMTERESETDTPPRKRIAVACGRCRKRKIRCSGDTGNGHPCQNCKAAGAESCMFLRVASTEAPWVQNPEFAYELKAARAYQAQQAMVSPLTASPPHYASEMHDSLSRYPPASAGYSSYGSAGGKYYSSAATMPSWSSHPGYSDDGTGAVDYSAAAMGYSYPYQSHDPGYYYRMSAKAAATSAADLYVNADAAAGYGYGGAGAASLVHRPAATPSVQQNEASNFSLSTVAASLPHAAGGGGDRLLPNPAPRLSNTNVLAYRTDSAAAASSSTKSSGSPVPQTSPMSAASEVTAGYTASSVAGPGSYDSSPVTAYPPPAHTLPSMAPQKHHQHHQHHRATNVAEMMGYPPPSTAGGGADSIFSVSDASLRTHGSASDLSYKYTDGSSGASSSTGRRGSGETASSGGSLSNGQQYTVTTPSVGMYAAVAGHGRHHVSQYMISEDAAAEHHASRRSAGGLSVS</sequence>
<evidence type="ECO:0000256" key="2">
    <source>
        <dbReference type="ARBA" id="ARBA00022723"/>
    </source>
</evidence>
<dbReference type="SUPFAM" id="SSF57701">
    <property type="entry name" value="Zn2/Cys6 DNA-binding domain"/>
    <property type="match status" value="1"/>
</dbReference>
<feature type="compositionally biased region" description="Low complexity" evidence="5">
    <location>
        <begin position="305"/>
        <end position="315"/>
    </location>
</feature>
<evidence type="ECO:0000256" key="1">
    <source>
        <dbReference type="ARBA" id="ARBA00004123"/>
    </source>
</evidence>
<proteinExistence type="predicted"/>
<dbReference type="PANTHER" id="PTHR46910:SF3">
    <property type="entry name" value="HALOTOLERANCE PROTEIN 9-RELATED"/>
    <property type="match status" value="1"/>
</dbReference>
<evidence type="ECO:0000256" key="5">
    <source>
        <dbReference type="SAM" id="MobiDB-lite"/>
    </source>
</evidence>
<dbReference type="PROSITE" id="PS00463">
    <property type="entry name" value="ZN2_CY6_FUNGAL_1"/>
    <property type="match status" value="1"/>
</dbReference>
<dbReference type="EMBL" id="GG697355">
    <property type="protein sequence ID" value="EFQ31469.1"/>
    <property type="molecule type" value="Genomic_DNA"/>
</dbReference>
<evidence type="ECO:0000256" key="4">
    <source>
        <dbReference type="ARBA" id="ARBA00023242"/>
    </source>
</evidence>
<dbReference type="GO" id="GO:0005634">
    <property type="term" value="C:nucleus"/>
    <property type="evidence" value="ECO:0007669"/>
    <property type="project" value="UniProtKB-SubCell"/>
</dbReference>
<dbReference type="HOGENOM" id="CLU_030355_0_0_1"/>
<evidence type="ECO:0000256" key="3">
    <source>
        <dbReference type="ARBA" id="ARBA00023125"/>
    </source>
</evidence>
<name>E3QKT1_COLGM</name>
<dbReference type="OrthoDB" id="5394557at2759"/>
<reference evidence="8" key="1">
    <citation type="journal article" date="2012" name="Nat. Genet.">
        <title>Lifestyle transitions in plant pathogenic Colletotrichum fungi deciphered by genome and transcriptome analyses.</title>
        <authorList>
            <person name="O'Connell R.J."/>
            <person name="Thon M.R."/>
            <person name="Hacquard S."/>
            <person name="Amyotte S.G."/>
            <person name="Kleemann J."/>
            <person name="Torres M.F."/>
            <person name="Damm U."/>
            <person name="Buiate E.A."/>
            <person name="Epstein L."/>
            <person name="Alkan N."/>
            <person name="Altmueller J."/>
            <person name="Alvarado-Balderrama L."/>
            <person name="Bauser C.A."/>
            <person name="Becker C."/>
            <person name="Birren B.W."/>
            <person name="Chen Z."/>
            <person name="Choi J."/>
            <person name="Crouch J.A."/>
            <person name="Duvick J.P."/>
            <person name="Farman M.A."/>
            <person name="Gan P."/>
            <person name="Heiman D."/>
            <person name="Henrissat B."/>
            <person name="Howard R.J."/>
            <person name="Kabbage M."/>
            <person name="Koch C."/>
            <person name="Kracher B."/>
            <person name="Kubo Y."/>
            <person name="Law A.D."/>
            <person name="Lebrun M.-H."/>
            <person name="Lee Y.-H."/>
            <person name="Miyara I."/>
            <person name="Moore N."/>
            <person name="Neumann U."/>
            <person name="Nordstroem K."/>
            <person name="Panaccione D.G."/>
            <person name="Panstruga R."/>
            <person name="Place M."/>
            <person name="Proctor R.H."/>
            <person name="Prusky D."/>
            <person name="Rech G."/>
            <person name="Reinhardt R."/>
            <person name="Rollins J.A."/>
            <person name="Rounsley S."/>
            <person name="Schardl C.L."/>
            <person name="Schwartz D.C."/>
            <person name="Shenoy N."/>
            <person name="Shirasu K."/>
            <person name="Sikhakolli U.R."/>
            <person name="Stueber K."/>
            <person name="Sukno S.A."/>
            <person name="Sweigard J.A."/>
            <person name="Takano Y."/>
            <person name="Takahara H."/>
            <person name="Trail F."/>
            <person name="van der Does H.C."/>
            <person name="Voll L.M."/>
            <person name="Will I."/>
            <person name="Young S."/>
            <person name="Zeng Q."/>
            <person name="Zhang J."/>
            <person name="Zhou S."/>
            <person name="Dickman M.B."/>
            <person name="Schulze-Lefert P."/>
            <person name="Ver Loren van Themaat E."/>
            <person name="Ma L.-J."/>
            <person name="Vaillancourt L.J."/>
        </authorList>
    </citation>
    <scope>NUCLEOTIDE SEQUENCE [LARGE SCALE GENOMIC DNA]</scope>
    <source>
        <strain evidence="8">M1.001 / M2 / FGSC 10212</strain>
    </source>
</reference>
<gene>
    <name evidence="7" type="ORF">GLRG_06613</name>
</gene>
<dbReference type="CDD" id="cd00067">
    <property type="entry name" value="GAL4"/>
    <property type="match status" value="1"/>
</dbReference>
<feature type="compositionally biased region" description="Basic residues" evidence="5">
    <location>
        <begin position="365"/>
        <end position="376"/>
    </location>
</feature>
<feature type="compositionally biased region" description="Basic and acidic residues" evidence="5">
    <location>
        <begin position="25"/>
        <end position="34"/>
    </location>
</feature>
<feature type="region of interest" description="Disordered" evidence="5">
    <location>
        <begin position="1"/>
        <end position="53"/>
    </location>
</feature>
<dbReference type="RefSeq" id="XP_008095489.1">
    <property type="nucleotide sequence ID" value="XM_008097298.1"/>
</dbReference>
<feature type="region of interest" description="Disordered" evidence="5">
    <location>
        <begin position="413"/>
        <end position="451"/>
    </location>
</feature>
<keyword evidence="3" id="KW-0238">DNA-binding</keyword>
<accession>E3QKT1</accession>
<keyword evidence="4" id="KW-0539">Nucleus</keyword>
<dbReference type="InterPro" id="IPR050987">
    <property type="entry name" value="AtrR-like"/>
</dbReference>
<feature type="domain" description="Zn(2)-C6 fungal-type" evidence="6">
    <location>
        <begin position="59"/>
        <end position="93"/>
    </location>
</feature>
<feature type="compositionally biased region" description="Basic and acidic residues" evidence="5">
    <location>
        <begin position="42"/>
        <end position="52"/>
    </location>
</feature>
<keyword evidence="8" id="KW-1185">Reference proteome</keyword>
<feature type="region of interest" description="Disordered" evidence="5">
    <location>
        <begin position="305"/>
        <end position="328"/>
    </location>
</feature>
<feature type="region of interest" description="Disordered" evidence="5">
    <location>
        <begin position="340"/>
        <end position="376"/>
    </location>
</feature>
<dbReference type="Proteomes" id="UP000008782">
    <property type="component" value="Unassembled WGS sequence"/>
</dbReference>